<dbReference type="InterPro" id="IPR036047">
    <property type="entry name" value="F-box-like_dom_sf"/>
</dbReference>
<keyword evidence="3" id="KW-1185">Reference proteome</keyword>
<dbReference type="AlphaFoldDB" id="A0A9P9WWF7"/>
<accession>A0A9P9WWF7</accession>
<dbReference type="InterPro" id="IPR001810">
    <property type="entry name" value="F-box_dom"/>
</dbReference>
<evidence type="ECO:0000313" key="3">
    <source>
        <dbReference type="Proteomes" id="UP000829685"/>
    </source>
</evidence>
<dbReference type="Proteomes" id="UP000829685">
    <property type="component" value="Unassembled WGS sequence"/>
</dbReference>
<dbReference type="CDD" id="cd09917">
    <property type="entry name" value="F-box_SF"/>
    <property type="match status" value="1"/>
</dbReference>
<gene>
    <name evidence="2" type="ORF">JX265_002068</name>
</gene>
<protein>
    <recommendedName>
        <fullName evidence="1">F-box domain-containing protein</fullName>
    </recommendedName>
</protein>
<evidence type="ECO:0000313" key="2">
    <source>
        <dbReference type="EMBL" id="KAI1880447.1"/>
    </source>
</evidence>
<feature type="domain" description="F-box" evidence="1">
    <location>
        <begin position="9"/>
        <end position="58"/>
    </location>
</feature>
<dbReference type="PROSITE" id="PS50181">
    <property type="entry name" value="FBOX"/>
    <property type="match status" value="1"/>
</dbReference>
<dbReference type="SUPFAM" id="SSF81383">
    <property type="entry name" value="F-box domain"/>
    <property type="match status" value="1"/>
</dbReference>
<organism evidence="2 3">
    <name type="scientific">Neoarthrinium moseri</name>
    <dbReference type="NCBI Taxonomy" id="1658444"/>
    <lineage>
        <taxon>Eukaryota</taxon>
        <taxon>Fungi</taxon>
        <taxon>Dikarya</taxon>
        <taxon>Ascomycota</taxon>
        <taxon>Pezizomycotina</taxon>
        <taxon>Sordariomycetes</taxon>
        <taxon>Xylariomycetidae</taxon>
        <taxon>Amphisphaeriales</taxon>
        <taxon>Apiosporaceae</taxon>
        <taxon>Neoarthrinium</taxon>
    </lineage>
</organism>
<comment type="caution">
    <text evidence="2">The sequence shown here is derived from an EMBL/GenBank/DDBJ whole genome shotgun (WGS) entry which is preliminary data.</text>
</comment>
<name>A0A9P9WWF7_9PEZI</name>
<sequence>MAANTTKKKGTIECLPVELVQRVYGELDLPSITAFALTSRRFYETLRRDLGIILYKVVQNYVGLDIMPLAVAHFEANREEWKSAAETARILKSVYIMQIIRSLMPYNTPAVLECVLPDTKKLMRHALLLFDRHGISIPRLVGKNGKAWLQQELSQLSQLFLDYDDWSIPFIWPAHPDGSWSWLVDPGEVKMIRRQDLRVFFSQHPQPEGSLAAELWLEHMLFMGCHRDPGIFSFLRKRGDEILFWDKERVKKVYGDEEDPPYIMEEIMDAFVGQVVDYTSHRPD</sequence>
<dbReference type="EMBL" id="JAFIMR010000003">
    <property type="protein sequence ID" value="KAI1880447.1"/>
    <property type="molecule type" value="Genomic_DNA"/>
</dbReference>
<proteinExistence type="predicted"/>
<evidence type="ECO:0000259" key="1">
    <source>
        <dbReference type="PROSITE" id="PS50181"/>
    </source>
</evidence>
<reference evidence="2" key="1">
    <citation type="submission" date="2021-03" db="EMBL/GenBank/DDBJ databases">
        <title>Revisited historic fungal species revealed as producer of novel bioactive compounds through whole genome sequencing and comparative genomics.</title>
        <authorList>
            <person name="Vignolle G.A."/>
            <person name="Hochenegger N."/>
            <person name="Mach R.L."/>
            <person name="Mach-Aigner A.R."/>
            <person name="Javad Rahimi M."/>
            <person name="Salim K.A."/>
            <person name="Chan C.M."/>
            <person name="Lim L.B.L."/>
            <person name="Cai F."/>
            <person name="Druzhinina I.S."/>
            <person name="U'Ren J.M."/>
            <person name="Derntl C."/>
        </authorList>
    </citation>
    <scope>NUCLEOTIDE SEQUENCE</scope>
    <source>
        <strain evidence="2">TUCIM 5799</strain>
    </source>
</reference>